<proteinExistence type="predicted"/>
<dbReference type="Proteomes" id="UP000299102">
    <property type="component" value="Unassembled WGS sequence"/>
</dbReference>
<sequence length="81" mass="9576">VDLPEERCVQRLIMKRHLEPICFDDLENFLMDATHFKTKNIREEQFQQSLSCRACSKMIKDDNRCLPHDSECSWDWISGSG</sequence>
<accession>A0A4C1TUV5</accession>
<dbReference type="AlphaFoldDB" id="A0A4C1TUV5"/>
<reference evidence="1 2" key="1">
    <citation type="journal article" date="2019" name="Commun. Biol.">
        <title>The bagworm genome reveals a unique fibroin gene that provides high tensile strength.</title>
        <authorList>
            <person name="Kono N."/>
            <person name="Nakamura H."/>
            <person name="Ohtoshi R."/>
            <person name="Tomita M."/>
            <person name="Numata K."/>
            <person name="Arakawa K."/>
        </authorList>
    </citation>
    <scope>NUCLEOTIDE SEQUENCE [LARGE SCALE GENOMIC DNA]</scope>
</reference>
<organism evidence="1 2">
    <name type="scientific">Eumeta variegata</name>
    <name type="common">Bagworm moth</name>
    <name type="synonym">Eumeta japonica</name>
    <dbReference type="NCBI Taxonomy" id="151549"/>
    <lineage>
        <taxon>Eukaryota</taxon>
        <taxon>Metazoa</taxon>
        <taxon>Ecdysozoa</taxon>
        <taxon>Arthropoda</taxon>
        <taxon>Hexapoda</taxon>
        <taxon>Insecta</taxon>
        <taxon>Pterygota</taxon>
        <taxon>Neoptera</taxon>
        <taxon>Endopterygota</taxon>
        <taxon>Lepidoptera</taxon>
        <taxon>Glossata</taxon>
        <taxon>Ditrysia</taxon>
        <taxon>Tineoidea</taxon>
        <taxon>Psychidae</taxon>
        <taxon>Oiketicinae</taxon>
        <taxon>Eumeta</taxon>
    </lineage>
</organism>
<feature type="non-terminal residue" evidence="1">
    <location>
        <position position="1"/>
    </location>
</feature>
<evidence type="ECO:0000313" key="1">
    <source>
        <dbReference type="EMBL" id="GBP17823.1"/>
    </source>
</evidence>
<name>A0A4C1TUV5_EUMVA</name>
<evidence type="ECO:0000313" key="2">
    <source>
        <dbReference type="Proteomes" id="UP000299102"/>
    </source>
</evidence>
<gene>
    <name evidence="1" type="ORF">EVAR_7816_1</name>
</gene>
<keyword evidence="2" id="KW-1185">Reference proteome</keyword>
<dbReference type="EMBL" id="BGZK01000091">
    <property type="protein sequence ID" value="GBP17823.1"/>
    <property type="molecule type" value="Genomic_DNA"/>
</dbReference>
<protein>
    <submittedName>
        <fullName evidence="1">Uncharacterized protein</fullName>
    </submittedName>
</protein>
<comment type="caution">
    <text evidence="1">The sequence shown here is derived from an EMBL/GenBank/DDBJ whole genome shotgun (WGS) entry which is preliminary data.</text>
</comment>